<dbReference type="InterPro" id="IPR020846">
    <property type="entry name" value="MFS_dom"/>
</dbReference>
<feature type="transmembrane region" description="Helical" evidence="4">
    <location>
        <begin position="220"/>
        <end position="239"/>
    </location>
</feature>
<dbReference type="GO" id="GO:0022857">
    <property type="term" value="F:transmembrane transporter activity"/>
    <property type="evidence" value="ECO:0007669"/>
    <property type="project" value="InterPro"/>
</dbReference>
<evidence type="ECO:0000259" key="5">
    <source>
        <dbReference type="PROSITE" id="PS50850"/>
    </source>
</evidence>
<organism evidence="6 7">
    <name type="scientific">Candidatus Nomurabacteria bacterium GW2011_GWA2_43_15</name>
    <dbReference type="NCBI Taxonomy" id="1618738"/>
    <lineage>
        <taxon>Bacteria</taxon>
        <taxon>Candidatus Nomuraibacteriota</taxon>
    </lineage>
</organism>
<dbReference type="InterPro" id="IPR011701">
    <property type="entry name" value="MFS"/>
</dbReference>
<dbReference type="PANTHER" id="PTHR23518">
    <property type="entry name" value="C-METHYLTRANSFERASE"/>
    <property type="match status" value="1"/>
</dbReference>
<feature type="transmembrane region" description="Helical" evidence="4">
    <location>
        <begin position="30"/>
        <end position="53"/>
    </location>
</feature>
<dbReference type="STRING" id="1618738.UV76_C0008G0016"/>
<feature type="transmembrane region" description="Helical" evidence="4">
    <location>
        <begin position="149"/>
        <end position="166"/>
    </location>
</feature>
<dbReference type="Pfam" id="PF07690">
    <property type="entry name" value="MFS_1"/>
    <property type="match status" value="1"/>
</dbReference>
<feature type="transmembrane region" description="Helical" evidence="4">
    <location>
        <begin position="83"/>
        <end position="108"/>
    </location>
</feature>
<accession>A0A0G1DSL5</accession>
<feature type="transmembrane region" description="Helical" evidence="4">
    <location>
        <begin position="367"/>
        <end position="387"/>
    </location>
</feature>
<evidence type="ECO:0000313" key="7">
    <source>
        <dbReference type="Proteomes" id="UP000034646"/>
    </source>
</evidence>
<evidence type="ECO:0000256" key="3">
    <source>
        <dbReference type="ARBA" id="ARBA00023136"/>
    </source>
</evidence>
<keyword evidence="3 4" id="KW-0472">Membrane</keyword>
<dbReference type="AlphaFoldDB" id="A0A0G1DSL5"/>
<dbReference type="PANTHER" id="PTHR23518:SF2">
    <property type="entry name" value="MAJOR FACILITATOR SUPERFAMILY TRANSPORTER"/>
    <property type="match status" value="1"/>
</dbReference>
<keyword evidence="2 4" id="KW-1133">Transmembrane helix</keyword>
<proteinExistence type="predicted"/>
<feature type="transmembrane region" description="Helical" evidence="4">
    <location>
        <begin position="341"/>
        <end position="361"/>
    </location>
</feature>
<feature type="transmembrane region" description="Helical" evidence="4">
    <location>
        <begin position="305"/>
        <end position="321"/>
    </location>
</feature>
<evidence type="ECO:0000256" key="4">
    <source>
        <dbReference type="SAM" id="Phobius"/>
    </source>
</evidence>
<evidence type="ECO:0000256" key="2">
    <source>
        <dbReference type="ARBA" id="ARBA00022989"/>
    </source>
</evidence>
<dbReference type="SUPFAM" id="SSF103473">
    <property type="entry name" value="MFS general substrate transporter"/>
    <property type="match status" value="1"/>
</dbReference>
<evidence type="ECO:0000313" key="6">
    <source>
        <dbReference type="EMBL" id="KKT00605.1"/>
    </source>
</evidence>
<keyword evidence="1 4" id="KW-0812">Transmembrane</keyword>
<gene>
    <name evidence="6" type="ORF">UV76_C0008G0016</name>
</gene>
<dbReference type="CDD" id="cd17370">
    <property type="entry name" value="MFS_MJ1317_like"/>
    <property type="match status" value="1"/>
</dbReference>
<reference evidence="6 7" key="1">
    <citation type="journal article" date="2015" name="Nature">
        <title>rRNA introns, odd ribosomes, and small enigmatic genomes across a large radiation of phyla.</title>
        <authorList>
            <person name="Brown C.T."/>
            <person name="Hug L.A."/>
            <person name="Thomas B.C."/>
            <person name="Sharon I."/>
            <person name="Castelle C.J."/>
            <person name="Singh A."/>
            <person name="Wilkins M.J."/>
            <person name="Williams K.H."/>
            <person name="Banfield J.F."/>
        </authorList>
    </citation>
    <scope>NUCLEOTIDE SEQUENCE [LARGE SCALE GENOMIC DNA]</scope>
</reference>
<feature type="domain" description="Major facilitator superfamily (MFS) profile" evidence="5">
    <location>
        <begin position="13"/>
        <end position="391"/>
    </location>
</feature>
<name>A0A0G1DSL5_9BACT</name>
<dbReference type="InterPro" id="IPR036259">
    <property type="entry name" value="MFS_trans_sf"/>
</dbReference>
<sequence>MDAKKRFLNIHPDVYKLGIVSFLTDISSEAIFSVFSVFFTTVAGASAALLGLVEGFSDFSASSLDYFSGWLSDKSGKRKKLAILGYGFSTLAKLMLLVGTSAVTLASFRIIERMGKSFRGPARDAWLSSVAEESNRGYAFGLHKAMDKAGAVLGPLIAYFLLLWFGQGMGTFRLIFIIAIITAALSVFILALMNDRPGVPHERENIFKAWGTLSSSFKTFLIPAGIFSLAYFSFGFLLLRAYAIGFAIKDVVLLYALFNLSFVIISIPIGRLGDLIGRKFIVVLGYLIYITMSLGFIFATEKWEVVLLFILFGVFYSIDEAQNKAFIADLEKDRRATAIGAYNFITGIIYLFASVIAGALWVLNPVFAFVFAASVAFVALAFFLFLFRKKAVII</sequence>
<comment type="caution">
    <text evidence="6">The sequence shown here is derived from an EMBL/GenBank/DDBJ whole genome shotgun (WGS) entry which is preliminary data.</text>
</comment>
<dbReference type="EMBL" id="LCFS01000008">
    <property type="protein sequence ID" value="KKT00605.1"/>
    <property type="molecule type" value="Genomic_DNA"/>
</dbReference>
<dbReference type="Proteomes" id="UP000034646">
    <property type="component" value="Unassembled WGS sequence"/>
</dbReference>
<feature type="transmembrane region" description="Helical" evidence="4">
    <location>
        <begin position="172"/>
        <end position="193"/>
    </location>
</feature>
<feature type="transmembrane region" description="Helical" evidence="4">
    <location>
        <begin position="251"/>
        <end position="269"/>
    </location>
</feature>
<dbReference type="Gene3D" id="1.20.1250.20">
    <property type="entry name" value="MFS general substrate transporter like domains"/>
    <property type="match status" value="2"/>
</dbReference>
<evidence type="ECO:0000256" key="1">
    <source>
        <dbReference type="ARBA" id="ARBA00022692"/>
    </source>
</evidence>
<protein>
    <submittedName>
        <fullName evidence="6">Major facilitator superfamily</fullName>
    </submittedName>
</protein>
<dbReference type="PROSITE" id="PS50850">
    <property type="entry name" value="MFS"/>
    <property type="match status" value="1"/>
</dbReference>
<feature type="transmembrane region" description="Helical" evidence="4">
    <location>
        <begin position="281"/>
        <end position="299"/>
    </location>
</feature>